<proteinExistence type="predicted"/>
<keyword evidence="1" id="KW-0812">Transmembrane</keyword>
<keyword evidence="3" id="KW-1185">Reference proteome</keyword>
<organism evidence="2 3">
    <name type="scientific">Exiguobacterium oxidotolerans</name>
    <dbReference type="NCBI Taxonomy" id="223958"/>
    <lineage>
        <taxon>Bacteria</taxon>
        <taxon>Bacillati</taxon>
        <taxon>Bacillota</taxon>
        <taxon>Bacilli</taxon>
        <taxon>Bacillales</taxon>
        <taxon>Bacillales Family XII. Incertae Sedis</taxon>
        <taxon>Exiguobacterium</taxon>
    </lineage>
</organism>
<accession>A0A653IHG7</accession>
<evidence type="ECO:0000256" key="1">
    <source>
        <dbReference type="SAM" id="Phobius"/>
    </source>
</evidence>
<sequence length="59" mass="6842">MMSTDLLNPLNSFPLYDTVKQMTKRMIEMLEMFAMAGVFVWLFIAIIGTTAYFARKSKK</sequence>
<keyword evidence="1" id="KW-0472">Membrane</keyword>
<protein>
    <submittedName>
        <fullName evidence="2">Uncharacterized protein</fullName>
    </submittedName>
</protein>
<feature type="transmembrane region" description="Helical" evidence="1">
    <location>
        <begin position="32"/>
        <end position="54"/>
    </location>
</feature>
<dbReference type="Proteomes" id="UP000439752">
    <property type="component" value="Unassembled WGS sequence"/>
</dbReference>
<dbReference type="EMBL" id="CABWKQ010000030">
    <property type="protein sequence ID" value="VWX38083.1"/>
    <property type="molecule type" value="Genomic_DNA"/>
</dbReference>
<gene>
    <name evidence="2" type="ORF">EXIGUO9Y_360360</name>
</gene>
<keyword evidence="1" id="KW-1133">Transmembrane helix</keyword>
<dbReference type="AlphaFoldDB" id="A0A653IHG7"/>
<evidence type="ECO:0000313" key="3">
    <source>
        <dbReference type="Proteomes" id="UP000439752"/>
    </source>
</evidence>
<evidence type="ECO:0000313" key="2">
    <source>
        <dbReference type="EMBL" id="VWX38083.1"/>
    </source>
</evidence>
<name>A0A653IHG7_9BACL</name>
<dbReference type="RefSeq" id="WP_029332897.1">
    <property type="nucleotide sequence ID" value="NZ_LR732312.1"/>
</dbReference>
<reference evidence="2 3" key="1">
    <citation type="submission" date="2019-10" db="EMBL/GenBank/DDBJ databases">
        <authorList>
            <person name="Karimi E."/>
        </authorList>
    </citation>
    <scope>NUCLEOTIDE SEQUENCE [LARGE SCALE GENOMIC DNA]</scope>
    <source>
        <strain evidence="2">Exiguobacterium sp. 9Y</strain>
    </source>
</reference>